<feature type="compositionally biased region" description="Polar residues" evidence="1">
    <location>
        <begin position="262"/>
        <end position="279"/>
    </location>
</feature>
<proteinExistence type="predicted"/>
<sequence>MSIQDLSLQHLSLNSSSITMAKETAHSRKVRNRQYVPSDEEYDEDDDDDEDDSDEDNGAHGTAIKKLTTTLSTSHCPSPSSSTTSIVKPSVRKVTPLPSDDEDDDDDDDDGSDSEDDEDEDIIKLGLGSMKKRLYRLQGVQSSSQLDNYLTTNKPSLTKPRTRGGHDGQRHSAGDSKTVAAYDSGNEGVLPHTLLSKAQKGQFQQWQYMQQYQQAQLIQFQYQQQQQYQQQRQQQQQAPYFYPQPHYPHHQQIQHQPYPIKSHSSSSHLRHQYQQQGQLSGMELLAQREQDKAEAKRQKPKLNPAHAKIEGLLAKLPEPGSHNISFQNVYQQHRYRQQVRSPSPAPLAFPARQPPRSLSAMSMGRR</sequence>
<keyword evidence="3" id="KW-1185">Reference proteome</keyword>
<dbReference type="STRING" id="4829.A0A168LC91"/>
<dbReference type="EMBL" id="LT551144">
    <property type="protein sequence ID" value="SAL96501.1"/>
    <property type="molecule type" value="Genomic_DNA"/>
</dbReference>
<dbReference type="OMA" id="PYDYLST"/>
<feature type="compositionally biased region" description="Acidic residues" evidence="1">
    <location>
        <begin position="99"/>
        <end position="121"/>
    </location>
</feature>
<dbReference type="OrthoDB" id="2281978at2759"/>
<feature type="compositionally biased region" description="Acidic residues" evidence="1">
    <location>
        <begin position="38"/>
        <end position="56"/>
    </location>
</feature>
<evidence type="ECO:0000313" key="2">
    <source>
        <dbReference type="EMBL" id="SAL96501.1"/>
    </source>
</evidence>
<name>A0A168LC91_ABSGL</name>
<evidence type="ECO:0000256" key="1">
    <source>
        <dbReference type="SAM" id="MobiDB-lite"/>
    </source>
</evidence>
<reference evidence="2" key="1">
    <citation type="submission" date="2016-04" db="EMBL/GenBank/DDBJ databases">
        <authorList>
            <person name="Evans L.H."/>
            <person name="Alamgir A."/>
            <person name="Owens N."/>
            <person name="Weber N.D."/>
            <person name="Virtaneva K."/>
            <person name="Barbian K."/>
            <person name="Babar A."/>
            <person name="Rosenke K."/>
        </authorList>
    </citation>
    <scope>NUCLEOTIDE SEQUENCE [LARGE SCALE GENOMIC DNA]</scope>
    <source>
        <strain evidence="2">CBS 101.48</strain>
    </source>
</reference>
<protein>
    <submittedName>
        <fullName evidence="2">Uncharacterized protein</fullName>
    </submittedName>
</protein>
<feature type="region of interest" description="Disordered" evidence="1">
    <location>
        <begin position="146"/>
        <end position="175"/>
    </location>
</feature>
<dbReference type="Proteomes" id="UP000078561">
    <property type="component" value="Unassembled WGS sequence"/>
</dbReference>
<feature type="region of interest" description="Disordered" evidence="1">
    <location>
        <begin position="13"/>
        <end position="125"/>
    </location>
</feature>
<dbReference type="InParanoid" id="A0A168LC91"/>
<feature type="region of interest" description="Disordered" evidence="1">
    <location>
        <begin position="332"/>
        <end position="366"/>
    </location>
</feature>
<feature type="compositionally biased region" description="Low complexity" evidence="1">
    <location>
        <begin position="234"/>
        <end position="260"/>
    </location>
</feature>
<gene>
    <name evidence="2" type="primary">ABSGL_01914.1 scaffold 2540</name>
</gene>
<organism evidence="2">
    <name type="scientific">Absidia glauca</name>
    <name type="common">Pin mould</name>
    <dbReference type="NCBI Taxonomy" id="4829"/>
    <lineage>
        <taxon>Eukaryota</taxon>
        <taxon>Fungi</taxon>
        <taxon>Fungi incertae sedis</taxon>
        <taxon>Mucoromycota</taxon>
        <taxon>Mucoromycotina</taxon>
        <taxon>Mucoromycetes</taxon>
        <taxon>Mucorales</taxon>
        <taxon>Cunninghamellaceae</taxon>
        <taxon>Absidia</taxon>
    </lineage>
</organism>
<dbReference type="AlphaFoldDB" id="A0A168LC91"/>
<feature type="compositionally biased region" description="Low complexity" evidence="1">
    <location>
        <begin position="67"/>
        <end position="85"/>
    </location>
</feature>
<accession>A0A168LC91</accession>
<feature type="compositionally biased region" description="Polar residues" evidence="1">
    <location>
        <begin position="146"/>
        <end position="156"/>
    </location>
</feature>
<feature type="compositionally biased region" description="Basic and acidic residues" evidence="1">
    <location>
        <begin position="164"/>
        <end position="174"/>
    </location>
</feature>
<evidence type="ECO:0000313" key="3">
    <source>
        <dbReference type="Proteomes" id="UP000078561"/>
    </source>
</evidence>
<feature type="region of interest" description="Disordered" evidence="1">
    <location>
        <begin position="234"/>
        <end position="279"/>
    </location>
</feature>